<feature type="transmembrane region" description="Helical" evidence="1">
    <location>
        <begin position="142"/>
        <end position="162"/>
    </location>
</feature>
<feature type="transmembrane region" description="Helical" evidence="1">
    <location>
        <begin position="69"/>
        <end position="90"/>
    </location>
</feature>
<gene>
    <name evidence="2" type="ORF">A2G96_13050</name>
</gene>
<feature type="transmembrane region" description="Helical" evidence="1">
    <location>
        <begin position="110"/>
        <end position="130"/>
    </location>
</feature>
<reference evidence="2 3" key="1">
    <citation type="submission" date="2016-03" db="EMBL/GenBank/DDBJ databases">
        <title>Complete genome sequence of a novel chlorpyrifos degrading bacterium, Cupriavidus nantongensis sp. X1.</title>
        <authorList>
            <person name="Fang L."/>
        </authorList>
    </citation>
    <scope>NUCLEOTIDE SEQUENCE [LARGE SCALE GENOMIC DNA]</scope>
    <source>
        <strain evidence="2 3">X1</strain>
    </source>
</reference>
<dbReference type="EMBL" id="CP014844">
    <property type="protein sequence ID" value="AMR78594.1"/>
    <property type="molecule type" value="Genomic_DNA"/>
</dbReference>
<evidence type="ECO:0000256" key="1">
    <source>
        <dbReference type="SAM" id="Phobius"/>
    </source>
</evidence>
<dbReference type="RefSeq" id="WP_062799813.1">
    <property type="nucleotide sequence ID" value="NZ_CP014844.1"/>
</dbReference>
<keyword evidence="3" id="KW-1185">Reference proteome</keyword>
<evidence type="ECO:0000313" key="3">
    <source>
        <dbReference type="Proteomes" id="UP000075238"/>
    </source>
</evidence>
<name>A0A142JKI2_9BURK</name>
<keyword evidence="1" id="KW-0472">Membrane</keyword>
<dbReference type="KEGG" id="cnan:A2G96_13050"/>
<keyword evidence="1" id="KW-1133">Transmembrane helix</keyword>
<evidence type="ECO:0000313" key="2">
    <source>
        <dbReference type="EMBL" id="AMR78594.1"/>
    </source>
</evidence>
<accession>A0A142JKI2</accession>
<protein>
    <submittedName>
        <fullName evidence="2">Uncharacterized protein</fullName>
    </submittedName>
</protein>
<dbReference type="Proteomes" id="UP000075238">
    <property type="component" value="Chromosome 1"/>
</dbReference>
<keyword evidence="1" id="KW-0812">Transmembrane</keyword>
<dbReference type="OrthoDB" id="8970539at2"/>
<dbReference type="AlphaFoldDB" id="A0A142JKI2"/>
<dbReference type="STRING" id="1796606.A2G96_13050"/>
<proteinExistence type="predicted"/>
<feature type="transmembrane region" description="Helical" evidence="1">
    <location>
        <begin position="37"/>
        <end position="57"/>
    </location>
</feature>
<sequence>MQHWINKAHIAAQTHAHVLKFGTAVAIIFGGLLYRNPSLACTLLLSTAICLYVLVAAGKKPRLEPGSMAPMVAASLTLAMLLSPDVAHAAGGIAGWARAIKAQLGDVYDLLIYGAYGGGMVALITAVANGKKKSNGDQSIKTASIYGNGIGGIALMMFGYLADSLAESVGGSSGQMNRMPGGL</sequence>
<organism evidence="2 3">
    <name type="scientific">Cupriavidus nantongensis</name>
    <dbReference type="NCBI Taxonomy" id="1796606"/>
    <lineage>
        <taxon>Bacteria</taxon>
        <taxon>Pseudomonadati</taxon>
        <taxon>Pseudomonadota</taxon>
        <taxon>Betaproteobacteria</taxon>
        <taxon>Burkholderiales</taxon>
        <taxon>Burkholderiaceae</taxon>
        <taxon>Cupriavidus</taxon>
    </lineage>
</organism>